<dbReference type="EMBL" id="JAAOIW010000012">
    <property type="protein sequence ID" value="NHN33509.1"/>
    <property type="molecule type" value="Genomic_DNA"/>
</dbReference>
<proteinExistence type="predicted"/>
<dbReference type="Proteomes" id="UP001165962">
    <property type="component" value="Unassembled WGS sequence"/>
</dbReference>
<evidence type="ECO:0000313" key="2">
    <source>
        <dbReference type="EMBL" id="NHN33509.1"/>
    </source>
</evidence>
<feature type="region of interest" description="Disordered" evidence="1">
    <location>
        <begin position="33"/>
        <end position="87"/>
    </location>
</feature>
<protein>
    <submittedName>
        <fullName evidence="2">Uncharacterized protein</fullName>
    </submittedName>
</protein>
<name>A0ABX0JAS8_9BACL</name>
<keyword evidence="3" id="KW-1185">Reference proteome</keyword>
<organism evidence="2 3">
    <name type="scientific">Paenibacillus agricola</name>
    <dbReference type="NCBI Taxonomy" id="2716264"/>
    <lineage>
        <taxon>Bacteria</taxon>
        <taxon>Bacillati</taxon>
        <taxon>Bacillota</taxon>
        <taxon>Bacilli</taxon>
        <taxon>Bacillales</taxon>
        <taxon>Paenibacillaceae</taxon>
        <taxon>Paenibacillus</taxon>
    </lineage>
</organism>
<gene>
    <name evidence="2" type="ORF">G9U52_27210</name>
</gene>
<evidence type="ECO:0000256" key="1">
    <source>
        <dbReference type="SAM" id="MobiDB-lite"/>
    </source>
</evidence>
<comment type="caution">
    <text evidence="2">The sequence shown here is derived from an EMBL/GenBank/DDBJ whole genome shotgun (WGS) entry which is preliminary data.</text>
</comment>
<dbReference type="RefSeq" id="WP_166153815.1">
    <property type="nucleotide sequence ID" value="NZ_JAAOIW010000012.1"/>
</dbReference>
<reference evidence="2" key="1">
    <citation type="submission" date="2020-03" db="EMBL/GenBank/DDBJ databases">
        <title>Draft sequencing of Paenibacilllus sp. S3N08.</title>
        <authorList>
            <person name="Kim D.-U."/>
        </authorList>
    </citation>
    <scope>NUCLEOTIDE SEQUENCE</scope>
    <source>
        <strain evidence="2">S3N08</strain>
    </source>
</reference>
<accession>A0ABX0JAS8</accession>
<evidence type="ECO:0000313" key="3">
    <source>
        <dbReference type="Proteomes" id="UP001165962"/>
    </source>
</evidence>
<sequence length="139" mass="14535">MSVQINITGDSAIEAVKEFSVLAAHFTFPAAGTADATKSDKPVATRNRSVAKPVETEKPVESAAADASEEGSQTKGSIEDDFQDDDAPVPTVVDLRAKAQEVAKTLEGKAAVKLLLAGRAISNIPEEERAAFLVALEAL</sequence>